<dbReference type="KEGG" id="chu:CHU_3705"/>
<dbReference type="EMBL" id="CP000383">
    <property type="protein sequence ID" value="ABG60938.1"/>
    <property type="molecule type" value="Genomic_DNA"/>
</dbReference>
<proteinExistence type="predicted"/>
<evidence type="ECO:0000313" key="1">
    <source>
        <dbReference type="EMBL" id="ABG60938.1"/>
    </source>
</evidence>
<dbReference type="OrthoDB" id="1111178at2"/>
<accession>A0A6N4SWR3</accession>
<dbReference type="SMR" id="A0A6N4SWR3"/>
<dbReference type="Proteomes" id="UP000001822">
    <property type="component" value="Chromosome"/>
</dbReference>
<sequence>MKLNRIPVVFILVLQFLSCMRKDEVLSTDPSDRLEFSEDTVFFDTLFSSVGSITKRLLVYNPGKNKIRISSVTLAGGSNSAYSVIVNGLNGPSISDIDIRGNDSIYVLVKVLIDPSNQDLPFLVSDSILFYTNTNRQKVLLSAYGQDAHFFGKESIACDAVWVNDKPYVLYDTLQVNTGCTLTIQPGCKIYFHTAAALNVRGTLIAQGSSSEPLLFASDKLSKTAQDDRGQWGGLIFQSSSSGNVISWATIRNSSTAIKLFPVIDADTIAELSLDHTFLLHASVRLIDAQEVDLAGSNLVLSDCPKALLKHTAGCGVWKHCTFANYSSGFFREETNLVLGSNMGSLKMYVLNSILWGDKSNEVTANNTPSLSLQSCIWRSAYMGTNTNVITSNPLFSKPSAFDFSLTAGSSAIDLCTGVGVPDDIAAGNRDSTPDAGAYEFK</sequence>
<evidence type="ECO:0000313" key="2">
    <source>
        <dbReference type="Proteomes" id="UP000001822"/>
    </source>
</evidence>
<dbReference type="RefSeq" id="WP_011587043.1">
    <property type="nucleotide sequence ID" value="NC_008255.1"/>
</dbReference>
<keyword evidence="2" id="KW-1185">Reference proteome</keyword>
<gene>
    <name evidence="1" type="ordered locus">CHU_3705</name>
</gene>
<name>A0A6N4SWR3_CYTH3</name>
<organism evidence="1 2">
    <name type="scientific">Cytophaga hutchinsonii (strain ATCC 33406 / DSM 1761 / CIP 103989 / NBRC 15051 / NCIMB 9469 / D465)</name>
    <dbReference type="NCBI Taxonomy" id="269798"/>
    <lineage>
        <taxon>Bacteria</taxon>
        <taxon>Pseudomonadati</taxon>
        <taxon>Bacteroidota</taxon>
        <taxon>Cytophagia</taxon>
        <taxon>Cytophagales</taxon>
        <taxon>Cytophagaceae</taxon>
        <taxon>Cytophaga</taxon>
    </lineage>
</organism>
<reference evidence="1 2" key="1">
    <citation type="journal article" date="2007" name="Appl. Environ. Microbiol.">
        <title>Genome sequence of the cellulolytic gliding bacterium Cytophaga hutchinsonii.</title>
        <authorList>
            <person name="Xie G."/>
            <person name="Bruce D.C."/>
            <person name="Challacombe J.F."/>
            <person name="Chertkov O."/>
            <person name="Detter J.C."/>
            <person name="Gilna P."/>
            <person name="Han C.S."/>
            <person name="Lucas S."/>
            <person name="Misra M."/>
            <person name="Myers G.L."/>
            <person name="Richardson P."/>
            <person name="Tapia R."/>
            <person name="Thayer N."/>
            <person name="Thompson L.S."/>
            <person name="Brettin T.S."/>
            <person name="Henrissat B."/>
            <person name="Wilson D.B."/>
            <person name="McBride M.J."/>
        </authorList>
    </citation>
    <scope>NUCLEOTIDE SEQUENCE [LARGE SCALE GENOMIC DNA]</scope>
    <source>
        <strain evidence="2">ATCC 33406 / DSM 1761 / CIP 103989 / NBRC 15051 / NCIMB 9469 / D465</strain>
    </source>
</reference>
<dbReference type="InterPro" id="IPR011050">
    <property type="entry name" value="Pectin_lyase_fold/virulence"/>
</dbReference>
<dbReference type="SUPFAM" id="SSF51126">
    <property type="entry name" value="Pectin lyase-like"/>
    <property type="match status" value="1"/>
</dbReference>
<dbReference type="AlphaFoldDB" id="A0A6N4SWR3"/>
<protein>
    <submittedName>
        <fullName evidence="1">Uncharacterized protein</fullName>
    </submittedName>
</protein>